<protein>
    <submittedName>
        <fullName evidence="1">Uncharacterized protein</fullName>
    </submittedName>
</protein>
<keyword evidence="2" id="KW-1185">Reference proteome</keyword>
<reference evidence="2" key="1">
    <citation type="journal article" date="2019" name="Int. J. Syst. Evol. Microbiol.">
        <title>The Global Catalogue of Microorganisms (GCM) 10K type strain sequencing project: providing services to taxonomists for standard genome sequencing and annotation.</title>
        <authorList>
            <consortium name="The Broad Institute Genomics Platform"/>
            <consortium name="The Broad Institute Genome Sequencing Center for Infectious Disease"/>
            <person name="Wu L."/>
            <person name="Ma J."/>
        </authorList>
    </citation>
    <scope>NUCLEOTIDE SEQUENCE [LARGE SCALE GENOMIC DNA]</scope>
    <source>
        <strain evidence="2">JCM 16924</strain>
    </source>
</reference>
<dbReference type="Proteomes" id="UP001500456">
    <property type="component" value="Unassembled WGS sequence"/>
</dbReference>
<comment type="caution">
    <text evidence="1">The sequence shown here is derived from an EMBL/GenBank/DDBJ whole genome shotgun (WGS) entry which is preliminary data.</text>
</comment>
<accession>A0ABP7RFQ4</accession>
<evidence type="ECO:0000313" key="2">
    <source>
        <dbReference type="Proteomes" id="UP001500456"/>
    </source>
</evidence>
<name>A0ABP7RFQ4_9ACTN</name>
<organism evidence="1 2">
    <name type="scientific">Streptomyces plumbiresistens</name>
    <dbReference type="NCBI Taxonomy" id="511811"/>
    <lineage>
        <taxon>Bacteria</taxon>
        <taxon>Bacillati</taxon>
        <taxon>Actinomycetota</taxon>
        <taxon>Actinomycetes</taxon>
        <taxon>Kitasatosporales</taxon>
        <taxon>Streptomycetaceae</taxon>
        <taxon>Streptomyces</taxon>
    </lineage>
</organism>
<proteinExistence type="predicted"/>
<sequence>MAPQMRLRVVRLPFTGQRVRAFRWEREKVGRGSAAASGWELPFHFASSDRIKARVVGQLPKVSVKVLTKVRVDAFPWTDVVLPGQGLRSA</sequence>
<dbReference type="EMBL" id="BAAAZX010000009">
    <property type="protein sequence ID" value="GAA3996843.1"/>
    <property type="molecule type" value="Genomic_DNA"/>
</dbReference>
<gene>
    <name evidence="1" type="ORF">GCM10022232_37230</name>
</gene>
<evidence type="ECO:0000313" key="1">
    <source>
        <dbReference type="EMBL" id="GAA3996843.1"/>
    </source>
</evidence>